<keyword evidence="11 21" id="KW-0067">ATP-binding</keyword>
<evidence type="ECO:0000256" key="16">
    <source>
        <dbReference type="ARBA" id="ARBA00032510"/>
    </source>
</evidence>
<dbReference type="GO" id="GO:0004326">
    <property type="term" value="F:tetrahydrofolylpolyglutamate synthase activity"/>
    <property type="evidence" value="ECO:0007669"/>
    <property type="project" value="UniProtKB-EC"/>
</dbReference>
<keyword evidence="25" id="KW-1185">Reference proteome</keyword>
<dbReference type="RefSeq" id="WP_111607542.1">
    <property type="nucleotide sequence ID" value="NZ_BMLJ01000006.1"/>
</dbReference>
<evidence type="ECO:0000313" key="24">
    <source>
        <dbReference type="EMBL" id="QNT07814.1"/>
    </source>
</evidence>
<dbReference type="UniPathway" id="UPA00077">
    <property type="reaction ID" value="UER00157"/>
</dbReference>
<comment type="catalytic activity">
    <reaction evidence="19">
        <text>(6R)-5,10-methylenetetrahydrofolyl-(gamma-L-Glu)(n) + L-glutamate + ATP = (6R)-5,10-methylenetetrahydrofolyl-(gamma-L-Glu)(n+1) + ADP + phosphate + H(+)</text>
        <dbReference type="Rhea" id="RHEA:51912"/>
        <dbReference type="Rhea" id="RHEA-COMP:13257"/>
        <dbReference type="Rhea" id="RHEA-COMP:13258"/>
        <dbReference type="ChEBI" id="CHEBI:15378"/>
        <dbReference type="ChEBI" id="CHEBI:29985"/>
        <dbReference type="ChEBI" id="CHEBI:30616"/>
        <dbReference type="ChEBI" id="CHEBI:43474"/>
        <dbReference type="ChEBI" id="CHEBI:136572"/>
        <dbReference type="ChEBI" id="CHEBI:456216"/>
        <dbReference type="EC" id="6.3.2.17"/>
    </reaction>
</comment>
<keyword evidence="13" id="KW-0289">Folate biosynthesis</keyword>
<evidence type="ECO:0000256" key="3">
    <source>
        <dbReference type="ARBA" id="ARBA00005150"/>
    </source>
</evidence>
<comment type="pathway">
    <text evidence="2">Cofactor biosynthesis; tetrahydrofolate biosynthesis; 7,8-dihydrofolate from 2-amino-4-hydroxy-6-hydroxymethyl-7,8-dihydropteridine diphosphate and 4-aminobenzoate: step 2/2.</text>
</comment>
<evidence type="ECO:0000256" key="19">
    <source>
        <dbReference type="ARBA" id="ARBA00049035"/>
    </source>
</evidence>
<dbReference type="EC" id="6.3.2.12" evidence="5"/>
<keyword evidence="8 21" id="KW-0436">Ligase</keyword>
<evidence type="ECO:0000256" key="11">
    <source>
        <dbReference type="ARBA" id="ARBA00022840"/>
    </source>
</evidence>
<dbReference type="GO" id="GO:0046656">
    <property type="term" value="P:folic acid biosynthetic process"/>
    <property type="evidence" value="ECO:0007669"/>
    <property type="project" value="UniProtKB-KW"/>
</dbReference>
<dbReference type="AlphaFoldDB" id="A0A7H1JBE8"/>
<evidence type="ECO:0000256" key="13">
    <source>
        <dbReference type="ARBA" id="ARBA00022909"/>
    </source>
</evidence>
<keyword evidence="10 21" id="KW-0547">Nucleotide-binding</keyword>
<evidence type="ECO:0000256" key="6">
    <source>
        <dbReference type="ARBA" id="ARBA00013025"/>
    </source>
</evidence>
<comment type="function">
    <text evidence="1">Functions in two distinct reactions of the de novo folate biosynthetic pathway. Catalyzes the addition of a glutamate residue to dihydropteroate (7,8-dihydropteroate or H2Pte) to form dihydrofolate (7,8-dihydrofolate monoglutamate or H2Pte-Glu). Also catalyzes successive additions of L-glutamate to tetrahydrofolate or 10-formyltetrahydrofolate or 5,10-methylenetetrahydrofolate, leading to folylpolyglutamate derivatives.</text>
</comment>
<evidence type="ECO:0000256" key="15">
    <source>
        <dbReference type="ARBA" id="ARBA00030592"/>
    </source>
</evidence>
<comment type="pathway">
    <text evidence="3">Cofactor biosynthesis; tetrahydrofolylpolyglutamate biosynthesis.</text>
</comment>
<dbReference type="InterPro" id="IPR036565">
    <property type="entry name" value="Mur-like_cat_sf"/>
</dbReference>
<organism evidence="24 25">
    <name type="scientific">Marinomonas arctica</name>
    <dbReference type="NCBI Taxonomy" id="383750"/>
    <lineage>
        <taxon>Bacteria</taxon>
        <taxon>Pseudomonadati</taxon>
        <taxon>Pseudomonadota</taxon>
        <taxon>Gammaproteobacteria</taxon>
        <taxon>Oceanospirillales</taxon>
        <taxon>Oceanospirillaceae</taxon>
        <taxon>Marinomonas</taxon>
    </lineage>
</organism>
<dbReference type="Pfam" id="PF08245">
    <property type="entry name" value="Mur_ligase_M"/>
    <property type="match status" value="1"/>
</dbReference>
<dbReference type="PANTHER" id="PTHR11136:SF0">
    <property type="entry name" value="DIHYDROFOLATE SYNTHETASE-RELATED"/>
    <property type="match status" value="1"/>
</dbReference>
<gene>
    <name evidence="24" type="primary">folC</name>
    <name evidence="24" type="ORF">IBG28_09550</name>
</gene>
<evidence type="ECO:0000256" key="7">
    <source>
        <dbReference type="ARBA" id="ARBA00019357"/>
    </source>
</evidence>
<comment type="catalytic activity">
    <reaction evidence="20">
        <text>7,8-dihydropteroate + L-glutamate + ATP = 7,8-dihydrofolate + ADP + phosphate + H(+)</text>
        <dbReference type="Rhea" id="RHEA:23584"/>
        <dbReference type="ChEBI" id="CHEBI:15378"/>
        <dbReference type="ChEBI" id="CHEBI:17839"/>
        <dbReference type="ChEBI" id="CHEBI:29985"/>
        <dbReference type="ChEBI" id="CHEBI:30616"/>
        <dbReference type="ChEBI" id="CHEBI:43474"/>
        <dbReference type="ChEBI" id="CHEBI:57451"/>
        <dbReference type="ChEBI" id="CHEBI:456216"/>
        <dbReference type="EC" id="6.3.2.12"/>
    </reaction>
</comment>
<comment type="catalytic activity">
    <reaction evidence="17">
        <text>(6S)-5,6,7,8-tetrahydrofolyl-(gamma-L-Glu)(n) + L-glutamate + ATP = (6S)-5,6,7,8-tetrahydrofolyl-(gamma-L-Glu)(n+1) + ADP + phosphate + H(+)</text>
        <dbReference type="Rhea" id="RHEA:10580"/>
        <dbReference type="Rhea" id="RHEA-COMP:14738"/>
        <dbReference type="Rhea" id="RHEA-COMP:14740"/>
        <dbReference type="ChEBI" id="CHEBI:15378"/>
        <dbReference type="ChEBI" id="CHEBI:29985"/>
        <dbReference type="ChEBI" id="CHEBI:30616"/>
        <dbReference type="ChEBI" id="CHEBI:43474"/>
        <dbReference type="ChEBI" id="CHEBI:141005"/>
        <dbReference type="ChEBI" id="CHEBI:456216"/>
        <dbReference type="EC" id="6.3.2.17"/>
    </reaction>
</comment>
<dbReference type="KEGG" id="mard:IBG28_09550"/>
<evidence type="ECO:0000256" key="14">
    <source>
        <dbReference type="ARBA" id="ARBA00030048"/>
    </source>
</evidence>
<dbReference type="GO" id="GO:0046872">
    <property type="term" value="F:metal ion binding"/>
    <property type="evidence" value="ECO:0007669"/>
    <property type="project" value="UniProtKB-KW"/>
</dbReference>
<dbReference type="InterPro" id="IPR036615">
    <property type="entry name" value="Mur_ligase_C_dom_sf"/>
</dbReference>
<dbReference type="GO" id="GO:0008841">
    <property type="term" value="F:dihydrofolate synthase activity"/>
    <property type="evidence" value="ECO:0007669"/>
    <property type="project" value="UniProtKB-EC"/>
</dbReference>
<evidence type="ECO:0000256" key="10">
    <source>
        <dbReference type="ARBA" id="ARBA00022741"/>
    </source>
</evidence>
<dbReference type="InterPro" id="IPR001645">
    <property type="entry name" value="Folylpolyglutamate_synth"/>
</dbReference>
<dbReference type="NCBIfam" id="TIGR01499">
    <property type="entry name" value="folC"/>
    <property type="match status" value="1"/>
</dbReference>
<evidence type="ECO:0000256" key="4">
    <source>
        <dbReference type="ARBA" id="ARBA00008276"/>
    </source>
</evidence>
<dbReference type="SUPFAM" id="SSF53623">
    <property type="entry name" value="MurD-like peptide ligases, catalytic domain"/>
    <property type="match status" value="1"/>
</dbReference>
<name>A0A7H1JBE8_9GAMM</name>
<reference evidence="24 25" key="1">
    <citation type="submission" date="2020-09" db="EMBL/GenBank/DDBJ databases">
        <title>Complete genome sequence of an Arctic sea ice bacterium Marinomonas arctica BSI20414.</title>
        <authorList>
            <person name="Liao L."/>
            <person name="Chen B."/>
        </authorList>
    </citation>
    <scope>NUCLEOTIDE SEQUENCE [LARGE SCALE GENOMIC DNA]</scope>
    <source>
        <strain evidence="24 25">BSI20414</strain>
    </source>
</reference>
<feature type="domain" description="Mur ligase C-terminal" evidence="22">
    <location>
        <begin position="281"/>
        <end position="403"/>
    </location>
</feature>
<evidence type="ECO:0000256" key="5">
    <source>
        <dbReference type="ARBA" id="ARBA00013023"/>
    </source>
</evidence>
<evidence type="ECO:0000259" key="23">
    <source>
        <dbReference type="Pfam" id="PF08245"/>
    </source>
</evidence>
<comment type="catalytic activity">
    <reaction evidence="18">
        <text>10-formyltetrahydrofolyl-(gamma-L-Glu)(n) + L-glutamate + ATP = 10-formyltetrahydrofolyl-(gamma-L-Glu)(n+1) + ADP + phosphate + H(+)</text>
        <dbReference type="Rhea" id="RHEA:51904"/>
        <dbReference type="Rhea" id="RHEA-COMP:13088"/>
        <dbReference type="Rhea" id="RHEA-COMP:14300"/>
        <dbReference type="ChEBI" id="CHEBI:15378"/>
        <dbReference type="ChEBI" id="CHEBI:29985"/>
        <dbReference type="ChEBI" id="CHEBI:30616"/>
        <dbReference type="ChEBI" id="CHEBI:43474"/>
        <dbReference type="ChEBI" id="CHEBI:134413"/>
        <dbReference type="ChEBI" id="CHEBI:456216"/>
        <dbReference type="EC" id="6.3.2.17"/>
    </reaction>
</comment>
<dbReference type="InterPro" id="IPR013221">
    <property type="entry name" value="Mur_ligase_cen"/>
</dbReference>
<keyword evidence="9" id="KW-0479">Metal-binding</keyword>
<dbReference type="EC" id="6.3.2.17" evidence="6"/>
<dbReference type="Gene3D" id="3.90.190.20">
    <property type="entry name" value="Mur ligase, C-terminal domain"/>
    <property type="match status" value="1"/>
</dbReference>
<evidence type="ECO:0000256" key="17">
    <source>
        <dbReference type="ARBA" id="ARBA00047493"/>
    </source>
</evidence>
<dbReference type="GO" id="GO:0005737">
    <property type="term" value="C:cytoplasm"/>
    <property type="evidence" value="ECO:0007669"/>
    <property type="project" value="TreeGrafter"/>
</dbReference>
<protein>
    <recommendedName>
        <fullName evidence="7">Dihydrofolate synthase/folylpolyglutamate synthase</fullName>
        <ecNumber evidence="5">6.3.2.12</ecNumber>
        <ecNumber evidence="6">6.3.2.17</ecNumber>
    </recommendedName>
    <alternativeName>
        <fullName evidence="16">Folylpoly-gamma-glutamate synthetase-dihydrofolate synthetase</fullName>
    </alternativeName>
    <alternativeName>
        <fullName evidence="14">Folylpolyglutamate synthetase</fullName>
    </alternativeName>
    <alternativeName>
        <fullName evidence="15">Tetrahydrofolylpolyglutamate synthase</fullName>
    </alternativeName>
</protein>
<accession>A0A7H1JBE8</accession>
<evidence type="ECO:0000256" key="20">
    <source>
        <dbReference type="ARBA" id="ARBA00049161"/>
    </source>
</evidence>
<dbReference type="PIRSF" id="PIRSF001563">
    <property type="entry name" value="Folylpolyglu_synth"/>
    <property type="match status" value="1"/>
</dbReference>
<dbReference type="Gene3D" id="3.40.1190.10">
    <property type="entry name" value="Mur-like, catalytic domain"/>
    <property type="match status" value="1"/>
</dbReference>
<dbReference type="Pfam" id="PF02875">
    <property type="entry name" value="Mur_ligase_C"/>
    <property type="match status" value="1"/>
</dbReference>
<evidence type="ECO:0000313" key="25">
    <source>
        <dbReference type="Proteomes" id="UP000516370"/>
    </source>
</evidence>
<evidence type="ECO:0000256" key="18">
    <source>
        <dbReference type="ARBA" id="ARBA00047808"/>
    </source>
</evidence>
<dbReference type="Proteomes" id="UP000516370">
    <property type="component" value="Chromosome"/>
</dbReference>
<evidence type="ECO:0000256" key="21">
    <source>
        <dbReference type="PIRNR" id="PIRNR001563"/>
    </source>
</evidence>
<evidence type="ECO:0000256" key="8">
    <source>
        <dbReference type="ARBA" id="ARBA00022598"/>
    </source>
</evidence>
<proteinExistence type="inferred from homology"/>
<dbReference type="GO" id="GO:0046654">
    <property type="term" value="P:tetrahydrofolate biosynthetic process"/>
    <property type="evidence" value="ECO:0007669"/>
    <property type="project" value="UniProtKB-UniPathway"/>
</dbReference>
<evidence type="ECO:0000256" key="2">
    <source>
        <dbReference type="ARBA" id="ARBA00004799"/>
    </source>
</evidence>
<sequence>MTHTSLASWLSYIESQHPSEIELGLDRGNLVLSRLHLSRPKQKVITVAGTNGKGSTCAMLTQYLCSQGHTVGTYTSPHFLAFNERIALNNASCDDAFICRAFEVIEAARENISLTYFEFSTLAALWIFDQSGLDYWVLEVGLGGRLDSVNMVDTDVAVVTSIALDHMDWLGDNLEVIAREKTGIARKDKLLISGVVNPPEAIAATAADIGACLKQKNIDFSFHRLSDKWSWSGHGLQYENLPIPSLPLQNAATVIAVLVYMGLIPTSADLVTLFSTAQLTGRFQQVASSPDVYIDVAHNPEAAIELAQRVSFFASKPIAVCGMLKDKDIASVVSHLSSSFSDWFCCDLGGPRGAKAQELMKNISLYAPSLSSHMYAFPSVKEAFDAAVLKAKEEQRALIVFGSFVTVSDYLALSQTKE</sequence>
<keyword evidence="12" id="KW-0460">Magnesium</keyword>
<comment type="similarity">
    <text evidence="4 21">Belongs to the folylpolyglutamate synthase family.</text>
</comment>
<evidence type="ECO:0000256" key="12">
    <source>
        <dbReference type="ARBA" id="ARBA00022842"/>
    </source>
</evidence>
<dbReference type="OrthoDB" id="9809356at2"/>
<feature type="domain" description="Mur ligase central" evidence="23">
    <location>
        <begin position="47"/>
        <end position="228"/>
    </location>
</feature>
<dbReference type="GO" id="GO:0005524">
    <property type="term" value="F:ATP binding"/>
    <property type="evidence" value="ECO:0007669"/>
    <property type="project" value="UniProtKB-KW"/>
</dbReference>
<dbReference type="PANTHER" id="PTHR11136">
    <property type="entry name" value="FOLYLPOLYGLUTAMATE SYNTHASE-RELATED"/>
    <property type="match status" value="1"/>
</dbReference>
<evidence type="ECO:0000256" key="9">
    <source>
        <dbReference type="ARBA" id="ARBA00022723"/>
    </source>
</evidence>
<dbReference type="EMBL" id="CP061081">
    <property type="protein sequence ID" value="QNT07814.1"/>
    <property type="molecule type" value="Genomic_DNA"/>
</dbReference>
<dbReference type="NCBIfam" id="NF008101">
    <property type="entry name" value="PRK10846.1"/>
    <property type="match status" value="1"/>
</dbReference>
<evidence type="ECO:0000259" key="22">
    <source>
        <dbReference type="Pfam" id="PF02875"/>
    </source>
</evidence>
<evidence type="ECO:0000256" key="1">
    <source>
        <dbReference type="ARBA" id="ARBA00002714"/>
    </source>
</evidence>
<dbReference type="SUPFAM" id="SSF53244">
    <property type="entry name" value="MurD-like peptide ligases, peptide-binding domain"/>
    <property type="match status" value="1"/>
</dbReference>
<dbReference type="InterPro" id="IPR004101">
    <property type="entry name" value="Mur_ligase_C"/>
</dbReference>